<reference evidence="1" key="1">
    <citation type="journal article" date="2023" name="Mol. Phylogenet. Evol.">
        <title>Genome-scale phylogeny and comparative genomics of the fungal order Sordariales.</title>
        <authorList>
            <person name="Hensen N."/>
            <person name="Bonometti L."/>
            <person name="Westerberg I."/>
            <person name="Brannstrom I.O."/>
            <person name="Guillou S."/>
            <person name="Cros-Aarteil S."/>
            <person name="Calhoun S."/>
            <person name="Haridas S."/>
            <person name="Kuo A."/>
            <person name="Mondo S."/>
            <person name="Pangilinan J."/>
            <person name="Riley R."/>
            <person name="LaButti K."/>
            <person name="Andreopoulos B."/>
            <person name="Lipzen A."/>
            <person name="Chen C."/>
            <person name="Yan M."/>
            <person name="Daum C."/>
            <person name="Ng V."/>
            <person name="Clum A."/>
            <person name="Steindorff A."/>
            <person name="Ohm R.A."/>
            <person name="Martin F."/>
            <person name="Silar P."/>
            <person name="Natvig D.O."/>
            <person name="Lalanne C."/>
            <person name="Gautier V."/>
            <person name="Ament-Velasquez S.L."/>
            <person name="Kruys A."/>
            <person name="Hutchinson M.I."/>
            <person name="Powell A.J."/>
            <person name="Barry K."/>
            <person name="Miller A.N."/>
            <person name="Grigoriev I.V."/>
            <person name="Debuchy R."/>
            <person name="Gladieux P."/>
            <person name="Hiltunen Thoren M."/>
            <person name="Johannesson H."/>
        </authorList>
    </citation>
    <scope>NUCLEOTIDE SEQUENCE</scope>
    <source>
        <strain evidence="1">CBS 990.96</strain>
    </source>
</reference>
<evidence type="ECO:0000313" key="1">
    <source>
        <dbReference type="EMBL" id="KAK4222871.1"/>
    </source>
</evidence>
<sequence length="198" mass="23193">MRLVAPNLVATRPTLSEELSTSYWFKRAWTFQEMFFSKRLLLFTKSQVFFMHDGILYSEDGNQEKIQEYTDSKLLTLLTVGDLSFHKDTAQPQQDMDTTWSHRTFELPWDRRCTDYYFQHSEGDITGNLVKRKVDVHKSWKGQAQAKCEQLITIYAGRQITYAGNIIKAVQGVLKHFEKEFGRHSWGLFHDIFPASLL</sequence>
<comment type="caution">
    <text evidence="1">The sequence shown here is derived from an EMBL/GenBank/DDBJ whole genome shotgun (WGS) entry which is preliminary data.</text>
</comment>
<dbReference type="PANTHER" id="PTHR33112:SF12">
    <property type="entry name" value="HETEROKARYON INCOMPATIBILITY DOMAIN-CONTAINING PROTEIN"/>
    <property type="match status" value="1"/>
</dbReference>
<dbReference type="PANTHER" id="PTHR33112">
    <property type="entry name" value="DOMAIN PROTEIN, PUTATIVE-RELATED"/>
    <property type="match status" value="1"/>
</dbReference>
<reference evidence="1" key="2">
    <citation type="submission" date="2023-05" db="EMBL/GenBank/DDBJ databases">
        <authorList>
            <consortium name="Lawrence Berkeley National Laboratory"/>
            <person name="Steindorff A."/>
            <person name="Hensen N."/>
            <person name="Bonometti L."/>
            <person name="Westerberg I."/>
            <person name="Brannstrom I.O."/>
            <person name="Guillou S."/>
            <person name="Cros-Aarteil S."/>
            <person name="Calhoun S."/>
            <person name="Haridas S."/>
            <person name="Kuo A."/>
            <person name="Mondo S."/>
            <person name="Pangilinan J."/>
            <person name="Riley R."/>
            <person name="Labutti K."/>
            <person name="Andreopoulos B."/>
            <person name="Lipzen A."/>
            <person name="Chen C."/>
            <person name="Yanf M."/>
            <person name="Daum C."/>
            <person name="Ng V."/>
            <person name="Clum A."/>
            <person name="Ohm R."/>
            <person name="Martin F."/>
            <person name="Silar P."/>
            <person name="Natvig D."/>
            <person name="Lalanne C."/>
            <person name="Gautier V."/>
            <person name="Ament-Velasquez S.L."/>
            <person name="Kruys A."/>
            <person name="Hutchinson M.I."/>
            <person name="Powell A.J."/>
            <person name="Barry K."/>
            <person name="Miller A.N."/>
            <person name="Grigoriev I.V."/>
            <person name="Debuchy R."/>
            <person name="Gladieux P."/>
            <person name="Thoren M.H."/>
            <person name="Johannesson H."/>
        </authorList>
    </citation>
    <scope>NUCLEOTIDE SEQUENCE</scope>
    <source>
        <strain evidence="1">CBS 990.96</strain>
    </source>
</reference>
<keyword evidence="2" id="KW-1185">Reference proteome</keyword>
<dbReference type="Proteomes" id="UP001301958">
    <property type="component" value="Unassembled WGS sequence"/>
</dbReference>
<name>A0AAN6YRP7_9PEZI</name>
<accession>A0AAN6YRP7</accession>
<evidence type="ECO:0000313" key="2">
    <source>
        <dbReference type="Proteomes" id="UP001301958"/>
    </source>
</evidence>
<protein>
    <recommendedName>
        <fullName evidence="3">Heterokaryon incompatibility domain-containing protein</fullName>
    </recommendedName>
</protein>
<gene>
    <name evidence="1" type="ORF">QBC38DRAFT_65982</name>
</gene>
<dbReference type="EMBL" id="MU865450">
    <property type="protein sequence ID" value="KAK4222871.1"/>
    <property type="molecule type" value="Genomic_DNA"/>
</dbReference>
<dbReference type="AlphaFoldDB" id="A0AAN6YRP7"/>
<evidence type="ECO:0008006" key="3">
    <source>
        <dbReference type="Google" id="ProtNLM"/>
    </source>
</evidence>
<organism evidence="1 2">
    <name type="scientific">Podospora fimiseda</name>
    <dbReference type="NCBI Taxonomy" id="252190"/>
    <lineage>
        <taxon>Eukaryota</taxon>
        <taxon>Fungi</taxon>
        <taxon>Dikarya</taxon>
        <taxon>Ascomycota</taxon>
        <taxon>Pezizomycotina</taxon>
        <taxon>Sordariomycetes</taxon>
        <taxon>Sordariomycetidae</taxon>
        <taxon>Sordariales</taxon>
        <taxon>Podosporaceae</taxon>
        <taxon>Podospora</taxon>
    </lineage>
</organism>
<proteinExistence type="predicted"/>